<dbReference type="AlphaFoldDB" id="A0A7S3HWN7"/>
<dbReference type="EMBL" id="HBIE01006698">
    <property type="protein sequence ID" value="CAE0307223.1"/>
    <property type="molecule type" value="Transcribed_RNA"/>
</dbReference>
<proteinExistence type="predicted"/>
<reference evidence="2" key="1">
    <citation type="submission" date="2021-01" db="EMBL/GenBank/DDBJ databases">
        <authorList>
            <person name="Corre E."/>
            <person name="Pelletier E."/>
            <person name="Niang G."/>
            <person name="Scheremetjew M."/>
            <person name="Finn R."/>
            <person name="Kale V."/>
            <person name="Holt S."/>
            <person name="Cochrane G."/>
            <person name="Meng A."/>
            <person name="Brown T."/>
            <person name="Cohen L."/>
        </authorList>
    </citation>
    <scope>NUCLEOTIDE SEQUENCE</scope>
    <source>
        <strain evidence="2">Fehren 1</strain>
    </source>
</reference>
<keyword evidence="1" id="KW-1133">Transmembrane helix</keyword>
<organism evidence="2">
    <name type="scientific">Favella ehrenbergii</name>
    <dbReference type="NCBI Taxonomy" id="182087"/>
    <lineage>
        <taxon>Eukaryota</taxon>
        <taxon>Sar</taxon>
        <taxon>Alveolata</taxon>
        <taxon>Ciliophora</taxon>
        <taxon>Intramacronucleata</taxon>
        <taxon>Spirotrichea</taxon>
        <taxon>Choreotrichia</taxon>
        <taxon>Tintinnida</taxon>
        <taxon>Xystonellidae</taxon>
        <taxon>Favella</taxon>
    </lineage>
</organism>
<evidence type="ECO:0000313" key="2">
    <source>
        <dbReference type="EMBL" id="CAE0307223.1"/>
    </source>
</evidence>
<gene>
    <name evidence="2" type="ORF">FEHR0123_LOCUS2130</name>
</gene>
<evidence type="ECO:0000256" key="1">
    <source>
        <dbReference type="SAM" id="Phobius"/>
    </source>
</evidence>
<accession>A0A7S3HWN7</accession>
<keyword evidence="1" id="KW-0472">Membrane</keyword>
<keyword evidence="1" id="KW-0812">Transmembrane</keyword>
<sequence>MIILIKLDLLDDEAEVLQVASRVRKFDNVSAQVVILDYLHDVEHFSLPAHVLYGQLSALFENFHNDGVRLRAQHREHRFHDSWLAVDPDHILLGLVGLDLSRELVTRFEIVHKSTELGSVALSFDLLLPLHLALLLRHLVVSHFLLRCFFSLARKFWSGLTFKFNLVAACSRLIIAVIESLYIFFACLKRGLCYYL</sequence>
<protein>
    <submittedName>
        <fullName evidence="2">Uncharacterized protein</fullName>
    </submittedName>
</protein>
<name>A0A7S3HWN7_9SPIT</name>
<feature type="transmembrane region" description="Helical" evidence="1">
    <location>
        <begin position="166"/>
        <end position="188"/>
    </location>
</feature>